<keyword evidence="9" id="KW-0342">GTP-binding</keyword>
<evidence type="ECO:0000256" key="8">
    <source>
        <dbReference type="ARBA" id="ARBA00022927"/>
    </source>
</evidence>
<evidence type="ECO:0000313" key="18">
    <source>
        <dbReference type="EMBL" id="GAA4874544.1"/>
    </source>
</evidence>
<evidence type="ECO:0000256" key="10">
    <source>
        <dbReference type="ARBA" id="ARBA00023136"/>
    </source>
</evidence>
<keyword evidence="18" id="KW-0966">Cell projection</keyword>
<keyword evidence="6" id="KW-0547">Nucleotide-binding</keyword>
<keyword evidence="14" id="KW-0175">Coiled coil</keyword>
<evidence type="ECO:0000256" key="11">
    <source>
        <dbReference type="ARBA" id="ARBA00023225"/>
    </source>
</evidence>
<protein>
    <recommendedName>
        <fullName evidence="3 13">Flagellar biosynthesis protein FlhF</fullName>
    </recommendedName>
</protein>
<keyword evidence="19" id="KW-1185">Reference proteome</keyword>
<keyword evidence="4" id="KW-0813">Transport</keyword>
<dbReference type="SMART" id="SM00382">
    <property type="entry name" value="AAA"/>
    <property type="match status" value="1"/>
</dbReference>
<feature type="domain" description="SRP54-type proteins GTP-binding" evidence="17">
    <location>
        <begin position="266"/>
        <end position="459"/>
    </location>
</feature>
<dbReference type="CDD" id="cd17873">
    <property type="entry name" value="FlhF"/>
    <property type="match status" value="1"/>
</dbReference>
<dbReference type="PANTHER" id="PTHR43134">
    <property type="entry name" value="SIGNAL RECOGNITION PARTICLE RECEPTOR SUBUNIT ALPHA"/>
    <property type="match status" value="1"/>
</dbReference>
<feature type="region of interest" description="Disordered" evidence="15">
    <location>
        <begin position="144"/>
        <end position="173"/>
    </location>
</feature>
<comment type="similarity">
    <text evidence="2">Belongs to the GTP-binding SRP family.</text>
</comment>
<evidence type="ECO:0000259" key="17">
    <source>
        <dbReference type="SMART" id="SM00962"/>
    </source>
</evidence>
<keyword evidence="18" id="KW-0282">Flagellum</keyword>
<keyword evidence="5" id="KW-1003">Cell membrane</keyword>
<dbReference type="PANTHER" id="PTHR43134:SF3">
    <property type="entry name" value="FLAGELLAR BIOSYNTHESIS PROTEIN FLHF"/>
    <property type="match status" value="1"/>
</dbReference>
<proteinExistence type="inferred from homology"/>
<dbReference type="InterPro" id="IPR020006">
    <property type="entry name" value="FlhF"/>
</dbReference>
<comment type="subcellular location">
    <subcellularLocation>
        <location evidence="1">Cell membrane</location>
        <topology evidence="1">Peripheral membrane protein</topology>
        <orientation evidence="1">Cytoplasmic side</orientation>
    </subcellularLocation>
</comment>
<dbReference type="Pfam" id="PF00448">
    <property type="entry name" value="SRP54"/>
    <property type="match status" value="1"/>
</dbReference>
<keyword evidence="7" id="KW-1005">Bacterial flagellum biogenesis</keyword>
<dbReference type="EMBL" id="BAABJZ010000006">
    <property type="protein sequence ID" value="GAA4874544.1"/>
    <property type="molecule type" value="Genomic_DNA"/>
</dbReference>
<dbReference type="InterPro" id="IPR003593">
    <property type="entry name" value="AAA+_ATPase"/>
</dbReference>
<reference evidence="19" key="1">
    <citation type="journal article" date="2019" name="Int. J. Syst. Evol. Microbiol.">
        <title>The Global Catalogue of Microorganisms (GCM) 10K type strain sequencing project: providing services to taxonomists for standard genome sequencing and annotation.</title>
        <authorList>
            <consortium name="The Broad Institute Genomics Platform"/>
            <consortium name="The Broad Institute Genome Sequencing Center for Infectious Disease"/>
            <person name="Wu L."/>
            <person name="Ma J."/>
        </authorList>
    </citation>
    <scope>NUCLEOTIDE SEQUENCE [LARGE SCALE GENOMIC DNA]</scope>
    <source>
        <strain evidence="19">JCM 18401</strain>
    </source>
</reference>
<dbReference type="Proteomes" id="UP001499988">
    <property type="component" value="Unassembled WGS sequence"/>
</dbReference>
<evidence type="ECO:0000256" key="1">
    <source>
        <dbReference type="ARBA" id="ARBA00004413"/>
    </source>
</evidence>
<dbReference type="InterPro" id="IPR027417">
    <property type="entry name" value="P-loop_NTPase"/>
</dbReference>
<evidence type="ECO:0000256" key="14">
    <source>
        <dbReference type="SAM" id="Coils"/>
    </source>
</evidence>
<keyword evidence="18" id="KW-0969">Cilium</keyword>
<keyword evidence="8" id="KW-0653">Protein transport</keyword>
<evidence type="ECO:0000256" key="9">
    <source>
        <dbReference type="ARBA" id="ARBA00023134"/>
    </source>
</evidence>
<accession>A0ABP9EBX6</accession>
<dbReference type="InterPro" id="IPR047040">
    <property type="entry name" value="FlhF__GTPase_dom"/>
</dbReference>
<feature type="region of interest" description="Disordered" evidence="15">
    <location>
        <begin position="460"/>
        <end position="481"/>
    </location>
</feature>
<organism evidence="18 19">
    <name type="scientific">Ferrimonas pelagia</name>
    <dbReference type="NCBI Taxonomy" id="1177826"/>
    <lineage>
        <taxon>Bacteria</taxon>
        <taxon>Pseudomonadati</taxon>
        <taxon>Pseudomonadota</taxon>
        <taxon>Gammaproteobacteria</taxon>
        <taxon>Alteromonadales</taxon>
        <taxon>Ferrimonadaceae</taxon>
        <taxon>Ferrimonas</taxon>
    </lineage>
</organism>
<evidence type="ECO:0000256" key="2">
    <source>
        <dbReference type="ARBA" id="ARBA00008531"/>
    </source>
</evidence>
<dbReference type="NCBIfam" id="TIGR03499">
    <property type="entry name" value="FlhF"/>
    <property type="match status" value="1"/>
</dbReference>
<feature type="compositionally biased region" description="Low complexity" evidence="15">
    <location>
        <begin position="153"/>
        <end position="168"/>
    </location>
</feature>
<feature type="coiled-coil region" evidence="14">
    <location>
        <begin position="104"/>
        <end position="133"/>
    </location>
</feature>
<dbReference type="RefSeq" id="WP_345332936.1">
    <property type="nucleotide sequence ID" value="NZ_BAABJZ010000006.1"/>
</dbReference>
<evidence type="ECO:0000256" key="4">
    <source>
        <dbReference type="ARBA" id="ARBA00022448"/>
    </source>
</evidence>
<evidence type="ECO:0000256" key="15">
    <source>
        <dbReference type="SAM" id="MobiDB-lite"/>
    </source>
</evidence>
<evidence type="ECO:0000256" key="3">
    <source>
        <dbReference type="ARBA" id="ARBA00014919"/>
    </source>
</evidence>
<evidence type="ECO:0000313" key="19">
    <source>
        <dbReference type="Proteomes" id="UP001499988"/>
    </source>
</evidence>
<comment type="caution">
    <text evidence="18">The sequence shown here is derived from an EMBL/GenBank/DDBJ whole genome shotgun (WGS) entry which is preliminary data.</text>
</comment>
<feature type="domain" description="AAA+ ATPase" evidence="16">
    <location>
        <begin position="265"/>
        <end position="436"/>
    </location>
</feature>
<sequence length="481" mass="52673">MRIKRFFAKDMRSALAEVKEALGQDAVIMSNKRVSGGVEIVAAVDFDVPQKNDTAPADNLSPAPSRSLSEDKVSLSSAPVALNRAAEAPAPQPTPQQRASVQSSDGLRALLERQQQRRQQKEAKAMVAKQEQALPKWAQRAFEPAPKPEPEVQPRAAAPARPQPAARASTGQGQAELSAMREEMASIRQLLQHQVSNLMQQDMARTEPVRNMVIEQLRDLGFHREVAEHFAQLLPQQGELHHVLARLPALVADALVCGNEAMLEEGGVIALVGPTGVGKTTTIAKLAARFAARYGVEQVALVTTDNYRIGAQEQLATFGKIMGCPVRSAASVDELEQVLYQLRSRRLVLIDTAGMGQRDMRLVEQLERLTGATKLSIKPYLVLSATAQYRVLQETVERFRRIDLAGCIFTKLDEAHSIGEALSVLLQEQLPVCYLTDGQRVPEDLRTADPHYLAQRALTEEGAASPEQPQQHASSMVGLYD</sequence>
<keyword evidence="11" id="KW-1006">Bacterial flagellum protein export</keyword>
<evidence type="ECO:0000259" key="16">
    <source>
        <dbReference type="SMART" id="SM00382"/>
    </source>
</evidence>
<evidence type="ECO:0000256" key="7">
    <source>
        <dbReference type="ARBA" id="ARBA00022795"/>
    </source>
</evidence>
<gene>
    <name evidence="18" type="primary">flhF</name>
    <name evidence="18" type="ORF">GCM10023333_04390</name>
</gene>
<dbReference type="SUPFAM" id="SSF52540">
    <property type="entry name" value="P-loop containing nucleoside triphosphate hydrolases"/>
    <property type="match status" value="1"/>
</dbReference>
<dbReference type="InterPro" id="IPR000897">
    <property type="entry name" value="SRP54_GTPase_dom"/>
</dbReference>
<comment type="function">
    <text evidence="12">Necessary for flagellar biosynthesis. May be involved in translocation of the flagellum.</text>
</comment>
<evidence type="ECO:0000256" key="12">
    <source>
        <dbReference type="ARBA" id="ARBA00025337"/>
    </source>
</evidence>
<evidence type="ECO:0000256" key="5">
    <source>
        <dbReference type="ARBA" id="ARBA00022475"/>
    </source>
</evidence>
<dbReference type="SMART" id="SM00962">
    <property type="entry name" value="SRP54"/>
    <property type="match status" value="1"/>
</dbReference>
<evidence type="ECO:0000256" key="13">
    <source>
        <dbReference type="NCBIfam" id="TIGR03499"/>
    </source>
</evidence>
<keyword evidence="10" id="KW-0472">Membrane</keyword>
<evidence type="ECO:0000256" key="6">
    <source>
        <dbReference type="ARBA" id="ARBA00022741"/>
    </source>
</evidence>
<feature type="region of interest" description="Disordered" evidence="15">
    <location>
        <begin position="50"/>
        <end position="76"/>
    </location>
</feature>
<name>A0ABP9EBX6_9GAMM</name>
<dbReference type="Gene3D" id="3.40.50.300">
    <property type="entry name" value="P-loop containing nucleotide triphosphate hydrolases"/>
    <property type="match status" value="1"/>
</dbReference>